<keyword evidence="2 5" id="KW-0812">Transmembrane</keyword>
<dbReference type="GO" id="GO:0046943">
    <property type="term" value="F:carboxylic acid transmembrane transporter activity"/>
    <property type="evidence" value="ECO:0007669"/>
    <property type="project" value="TreeGrafter"/>
</dbReference>
<dbReference type="KEGG" id="aamb:D1866_08575"/>
<dbReference type="GeneID" id="42779785"/>
<dbReference type="AlphaFoldDB" id="A0A650CVZ2"/>
<evidence type="ECO:0000256" key="4">
    <source>
        <dbReference type="ARBA" id="ARBA00023136"/>
    </source>
</evidence>
<evidence type="ECO:0000256" key="5">
    <source>
        <dbReference type="SAM" id="Phobius"/>
    </source>
</evidence>
<reference evidence="7 10" key="1">
    <citation type="submission" date="2019-10" db="EMBL/GenBank/DDBJ databases">
        <title>Comparative genomics of sulfur disproportionating microorganisms.</title>
        <authorList>
            <person name="Ward L.M."/>
            <person name="Bertran E."/>
            <person name="Johnston D."/>
        </authorList>
    </citation>
    <scope>NUCLEOTIDE SEQUENCE [LARGE SCALE GENOMIC DNA]</scope>
    <source>
        <strain evidence="7 10">DSM 3772</strain>
    </source>
</reference>
<feature type="transmembrane region" description="Helical" evidence="5">
    <location>
        <begin position="145"/>
        <end position="165"/>
    </location>
</feature>
<feature type="transmembrane region" description="Helical" evidence="5">
    <location>
        <begin position="52"/>
        <end position="70"/>
    </location>
</feature>
<feature type="transmembrane region" description="Helical" evidence="5">
    <location>
        <begin position="82"/>
        <end position="101"/>
    </location>
</feature>
<organism evidence="8 9">
    <name type="scientific">Acidianus ambivalens</name>
    <name type="common">Desulfurolobus ambivalens</name>
    <dbReference type="NCBI Taxonomy" id="2283"/>
    <lineage>
        <taxon>Archaea</taxon>
        <taxon>Thermoproteota</taxon>
        <taxon>Thermoprotei</taxon>
        <taxon>Sulfolobales</taxon>
        <taxon>Sulfolobaceae</taxon>
        <taxon>Acidianus</taxon>
    </lineage>
</organism>
<evidence type="ECO:0000256" key="2">
    <source>
        <dbReference type="ARBA" id="ARBA00022692"/>
    </source>
</evidence>
<evidence type="ECO:0000313" key="8">
    <source>
        <dbReference type="EMBL" id="QGR22044.1"/>
    </source>
</evidence>
<feature type="domain" description="Major facilitator superfamily (MFS) profile" evidence="6">
    <location>
        <begin position="1"/>
        <end position="203"/>
    </location>
</feature>
<evidence type="ECO:0000313" key="7">
    <source>
        <dbReference type="EMBL" id="MQL54212.1"/>
    </source>
</evidence>
<feature type="transmembrane region" description="Helical" evidence="5">
    <location>
        <begin position="20"/>
        <end position="40"/>
    </location>
</feature>
<feature type="transmembrane region" description="Helical" evidence="5">
    <location>
        <begin position="177"/>
        <end position="198"/>
    </location>
</feature>
<keyword evidence="3 5" id="KW-1133">Transmembrane helix</keyword>
<name>A0A650CVZ2_ACIAM</name>
<dbReference type="EMBL" id="WHYS01000001">
    <property type="protein sequence ID" value="MQL54212.1"/>
    <property type="molecule type" value="Genomic_DNA"/>
</dbReference>
<dbReference type="Proteomes" id="UP000474054">
    <property type="component" value="Unassembled WGS sequence"/>
</dbReference>
<evidence type="ECO:0000256" key="3">
    <source>
        <dbReference type="ARBA" id="ARBA00022989"/>
    </source>
</evidence>
<dbReference type="InterPro" id="IPR036259">
    <property type="entry name" value="MFS_trans_sf"/>
</dbReference>
<dbReference type="GO" id="GO:0005886">
    <property type="term" value="C:plasma membrane"/>
    <property type="evidence" value="ECO:0007669"/>
    <property type="project" value="TreeGrafter"/>
</dbReference>
<proteinExistence type="predicted"/>
<dbReference type="InterPro" id="IPR011701">
    <property type="entry name" value="MFS"/>
</dbReference>
<dbReference type="Pfam" id="PF07690">
    <property type="entry name" value="MFS_1"/>
    <property type="match status" value="1"/>
</dbReference>
<dbReference type="Proteomes" id="UP000426328">
    <property type="component" value="Chromosome"/>
</dbReference>
<dbReference type="InterPro" id="IPR020846">
    <property type="entry name" value="MFS_dom"/>
</dbReference>
<dbReference type="RefSeq" id="WP_155861133.1">
    <property type="nucleotide sequence ID" value="NZ_CP045482.1"/>
</dbReference>
<evidence type="ECO:0000313" key="9">
    <source>
        <dbReference type="Proteomes" id="UP000426328"/>
    </source>
</evidence>
<protein>
    <submittedName>
        <fullName evidence="8">MFS transporter</fullName>
    </submittedName>
</protein>
<dbReference type="Gene3D" id="1.20.1250.20">
    <property type="entry name" value="MFS general substrate transporter like domains"/>
    <property type="match status" value="1"/>
</dbReference>
<dbReference type="PROSITE" id="PS50850">
    <property type="entry name" value="MFS"/>
    <property type="match status" value="1"/>
</dbReference>
<evidence type="ECO:0000259" key="6">
    <source>
        <dbReference type="PROSITE" id="PS50850"/>
    </source>
</evidence>
<keyword evidence="4 5" id="KW-0472">Membrane</keyword>
<feature type="transmembrane region" description="Helical" evidence="5">
    <location>
        <begin position="113"/>
        <end position="133"/>
    </location>
</feature>
<sequence length="222" mass="24018">MSNDVNTVFKKYPKRAILGLWLMAGQAFLYNAIFFTYALILGKFYGVPADQIGLYIFPFAIGNFFGPLLLGKLFDTLGKKTMISLTYILSGGLLPFTGYLFYLGVLSALTQTIAWVIIFFFASAGASSAYLTVSEVFPLEIRAMAIAVFYAIGTGIGGVMAPSVFGALIGSGLPINLFYGYLLGAGLMAVAGVVELFYGVNAERKSLEEVARPLTEVEEIRE</sequence>
<accession>A0A650CVZ2</accession>
<dbReference type="SUPFAM" id="SSF103473">
    <property type="entry name" value="MFS general substrate transporter"/>
    <property type="match status" value="1"/>
</dbReference>
<keyword evidence="9" id="KW-1185">Reference proteome</keyword>
<dbReference type="EMBL" id="CP045482">
    <property type="protein sequence ID" value="QGR22044.1"/>
    <property type="molecule type" value="Genomic_DNA"/>
</dbReference>
<evidence type="ECO:0000256" key="1">
    <source>
        <dbReference type="ARBA" id="ARBA00004141"/>
    </source>
</evidence>
<evidence type="ECO:0000313" key="10">
    <source>
        <dbReference type="Proteomes" id="UP000474054"/>
    </source>
</evidence>
<reference evidence="8 9" key="2">
    <citation type="submission" date="2019-10" db="EMBL/GenBank/DDBJ databases">
        <title>Genome Sequences from Six Type Strain Members of the Archaeal Family Sulfolobaceae: Acidianus ambivalens, Acidianus infernus, Metallosphaera prunae, Stygiolobus azoricus, Sulfolobus metallicus, and Sulfurisphaera ohwakuensis.</title>
        <authorList>
            <person name="Counts J.A."/>
            <person name="Kelly R.M."/>
        </authorList>
    </citation>
    <scope>NUCLEOTIDE SEQUENCE [LARGE SCALE GENOMIC DNA]</scope>
    <source>
        <strain evidence="8 9">LEI 10</strain>
    </source>
</reference>
<dbReference type="PANTHER" id="PTHR23508:SF10">
    <property type="entry name" value="CARBOXYLIC ACID TRANSPORTER PROTEIN HOMOLOG"/>
    <property type="match status" value="1"/>
</dbReference>
<dbReference type="PANTHER" id="PTHR23508">
    <property type="entry name" value="CARBOXYLIC ACID TRANSPORTER PROTEIN HOMOLOG"/>
    <property type="match status" value="1"/>
</dbReference>
<comment type="subcellular location">
    <subcellularLocation>
        <location evidence="1">Membrane</location>
        <topology evidence="1">Multi-pass membrane protein</topology>
    </subcellularLocation>
</comment>
<gene>
    <name evidence="8" type="ORF">D1866_08575</name>
    <name evidence="7" type="ORF">GFB69_00020</name>
</gene>